<evidence type="ECO:0000256" key="1">
    <source>
        <dbReference type="ARBA" id="ARBA00004127"/>
    </source>
</evidence>
<evidence type="ECO:0000256" key="7">
    <source>
        <dbReference type="SAM" id="Phobius"/>
    </source>
</evidence>
<feature type="transmembrane region" description="Helical" evidence="7">
    <location>
        <begin position="105"/>
        <end position="129"/>
    </location>
</feature>
<evidence type="ECO:0000256" key="5">
    <source>
        <dbReference type="ARBA" id="ARBA00023136"/>
    </source>
</evidence>
<protein>
    <submittedName>
        <fullName evidence="8">Calcium channel flower domain containing 1</fullName>
    </submittedName>
</protein>
<dbReference type="Proteomes" id="UP000694400">
    <property type="component" value="Chromosome 19"/>
</dbReference>
<dbReference type="GO" id="GO:0016020">
    <property type="term" value="C:membrane"/>
    <property type="evidence" value="ECO:0007669"/>
    <property type="project" value="InterPro"/>
</dbReference>
<dbReference type="SMART" id="SM01077">
    <property type="entry name" value="Cg6151-P"/>
    <property type="match status" value="1"/>
</dbReference>
<evidence type="ECO:0000313" key="9">
    <source>
        <dbReference type="Proteomes" id="UP000694400"/>
    </source>
</evidence>
<feature type="transmembrane region" description="Helical" evidence="7">
    <location>
        <begin position="61"/>
        <end position="84"/>
    </location>
</feature>
<dbReference type="Pfam" id="PF10233">
    <property type="entry name" value="Cg6151-P"/>
    <property type="match status" value="1"/>
</dbReference>
<reference evidence="8" key="1">
    <citation type="submission" date="2019-08" db="EMBL/GenBank/DDBJ databases">
        <title>Three high-quality genomes provides insights into domestication of ducks.</title>
        <authorList>
            <person name="Hou Z.C."/>
            <person name="Zhu F."/>
            <person name="Yin Z.T."/>
            <person name="Zhang F."/>
        </authorList>
    </citation>
    <scope>NUCLEOTIDE SEQUENCE [LARGE SCALE GENOMIC DNA]</scope>
</reference>
<comment type="subcellular location">
    <subcellularLocation>
        <location evidence="1">Endomembrane system</location>
        <topology evidence="1">Multi-pass membrane protein</topology>
    </subcellularLocation>
</comment>
<accession>A0A8B9SIH5</accession>
<evidence type="ECO:0000256" key="3">
    <source>
        <dbReference type="ARBA" id="ARBA00022692"/>
    </source>
</evidence>
<keyword evidence="3 7" id="KW-0812">Transmembrane</keyword>
<evidence type="ECO:0000313" key="8">
    <source>
        <dbReference type="Ensembl" id="ENSAPLP00020005107.1"/>
    </source>
</evidence>
<dbReference type="Ensembl" id="ENSAPLT00020005500.1">
    <property type="protein sequence ID" value="ENSAPLP00020005107.1"/>
    <property type="gene ID" value="ENSAPLG00020003763.1"/>
</dbReference>
<sequence>MSSQDDQFQAAAPEPAAPSADDGMTWWYRWLCRIAGVIGGVSCAFAGLWNCVTINPLNIAAGVWMMLNAFVLFLCEAPFCCQFIEFANAVSARADKLRPWQKAAFYCGMAVFPVMLSLTLTTLFGNAIAVCNRGALRPVGARQEVRDLSAGGGEGKVDLHLVLHPSPVPSSHPLAVPSLCRGDAISYARIHQQQKQMDEEKLTGSLEGQAL</sequence>
<evidence type="ECO:0000256" key="2">
    <source>
        <dbReference type="ARBA" id="ARBA00010023"/>
    </source>
</evidence>
<dbReference type="GO" id="GO:0012505">
    <property type="term" value="C:endomembrane system"/>
    <property type="evidence" value="ECO:0007669"/>
    <property type="project" value="UniProtKB-SubCell"/>
</dbReference>
<keyword evidence="5 7" id="KW-0472">Membrane</keyword>
<reference evidence="8" key="3">
    <citation type="submission" date="2025-09" db="UniProtKB">
        <authorList>
            <consortium name="Ensembl"/>
        </authorList>
    </citation>
    <scope>IDENTIFICATION</scope>
</reference>
<reference evidence="8" key="2">
    <citation type="submission" date="2025-08" db="UniProtKB">
        <authorList>
            <consortium name="Ensembl"/>
        </authorList>
    </citation>
    <scope>IDENTIFICATION</scope>
</reference>
<comment type="similarity">
    <text evidence="2">Belongs to the calcium channel flower family.</text>
</comment>
<feature type="region of interest" description="Disordered" evidence="6">
    <location>
        <begin position="1"/>
        <end position="20"/>
    </location>
</feature>
<evidence type="ECO:0000256" key="4">
    <source>
        <dbReference type="ARBA" id="ARBA00022989"/>
    </source>
</evidence>
<dbReference type="PANTHER" id="PTHR13314">
    <property type="entry name" value="CALCIUM CHANNEL FLOWER HOMOLOG"/>
    <property type="match status" value="1"/>
</dbReference>
<name>A0A8B9SIH5_ANAPL</name>
<keyword evidence="4 7" id="KW-1133">Transmembrane helix</keyword>
<dbReference type="PANTHER" id="PTHR13314:SF2">
    <property type="entry name" value="CALCIUM CHANNEL FLOWER HOMOLOG"/>
    <property type="match status" value="1"/>
</dbReference>
<evidence type="ECO:0000256" key="6">
    <source>
        <dbReference type="SAM" id="MobiDB-lite"/>
    </source>
</evidence>
<organism evidence="8 9">
    <name type="scientific">Anas platyrhynchos</name>
    <name type="common">Mallard</name>
    <name type="synonym">Anas boschas</name>
    <dbReference type="NCBI Taxonomy" id="8839"/>
    <lineage>
        <taxon>Eukaryota</taxon>
        <taxon>Metazoa</taxon>
        <taxon>Chordata</taxon>
        <taxon>Craniata</taxon>
        <taxon>Vertebrata</taxon>
        <taxon>Euteleostomi</taxon>
        <taxon>Archelosauria</taxon>
        <taxon>Archosauria</taxon>
        <taxon>Dinosauria</taxon>
        <taxon>Saurischia</taxon>
        <taxon>Theropoda</taxon>
        <taxon>Coelurosauria</taxon>
        <taxon>Aves</taxon>
        <taxon>Neognathae</taxon>
        <taxon>Galloanserae</taxon>
        <taxon>Anseriformes</taxon>
        <taxon>Anatidae</taxon>
        <taxon>Anatinae</taxon>
        <taxon>Anas</taxon>
    </lineage>
</organism>
<feature type="transmembrane region" description="Helical" evidence="7">
    <location>
        <begin position="30"/>
        <end position="49"/>
    </location>
</feature>
<dbReference type="GO" id="GO:0016192">
    <property type="term" value="P:vesicle-mediated transport"/>
    <property type="evidence" value="ECO:0007669"/>
    <property type="project" value="TreeGrafter"/>
</dbReference>
<proteinExistence type="inferred from homology"/>
<dbReference type="InterPro" id="IPR019365">
    <property type="entry name" value="TVP18/Ca-channel_flower"/>
</dbReference>
<dbReference type="AlphaFoldDB" id="A0A8B9SIH5"/>